<evidence type="ECO:0000256" key="1">
    <source>
        <dbReference type="SAM" id="Phobius"/>
    </source>
</evidence>
<keyword evidence="1" id="KW-0472">Membrane</keyword>
<evidence type="ECO:0000313" key="3">
    <source>
        <dbReference type="Proteomes" id="UP000027222"/>
    </source>
</evidence>
<dbReference type="EMBL" id="KL142436">
    <property type="protein sequence ID" value="KDR65680.1"/>
    <property type="molecule type" value="Genomic_DNA"/>
</dbReference>
<evidence type="ECO:0000313" key="2">
    <source>
        <dbReference type="EMBL" id="KDR65680.1"/>
    </source>
</evidence>
<dbReference type="Proteomes" id="UP000027222">
    <property type="component" value="Unassembled WGS sequence"/>
</dbReference>
<keyword evidence="3" id="KW-1185">Reference proteome</keyword>
<keyword evidence="1" id="KW-0812">Transmembrane</keyword>
<organism evidence="2 3">
    <name type="scientific">Galerina marginata (strain CBS 339.88)</name>
    <dbReference type="NCBI Taxonomy" id="685588"/>
    <lineage>
        <taxon>Eukaryota</taxon>
        <taxon>Fungi</taxon>
        <taxon>Dikarya</taxon>
        <taxon>Basidiomycota</taxon>
        <taxon>Agaricomycotina</taxon>
        <taxon>Agaricomycetes</taxon>
        <taxon>Agaricomycetidae</taxon>
        <taxon>Agaricales</taxon>
        <taxon>Agaricineae</taxon>
        <taxon>Strophariaceae</taxon>
        <taxon>Galerina</taxon>
    </lineage>
</organism>
<proteinExistence type="predicted"/>
<accession>A0A067S4B7</accession>
<sequence>MESFILLLDCCLMFLLSCGILDLSSLFLLSCCRLNSHCREVLFGGSFGKNFYLRPNLYLGL</sequence>
<protein>
    <submittedName>
        <fullName evidence="2">Uncharacterized protein</fullName>
    </submittedName>
</protein>
<feature type="transmembrane region" description="Helical" evidence="1">
    <location>
        <begin position="6"/>
        <end position="29"/>
    </location>
</feature>
<name>A0A067S4B7_GALM3</name>
<dbReference type="HOGENOM" id="CLU_2922785_0_0_1"/>
<reference evidence="3" key="1">
    <citation type="journal article" date="2014" name="Proc. Natl. Acad. Sci. U.S.A.">
        <title>Extensive sampling of basidiomycete genomes demonstrates inadequacy of the white-rot/brown-rot paradigm for wood decay fungi.</title>
        <authorList>
            <person name="Riley R."/>
            <person name="Salamov A.A."/>
            <person name="Brown D.W."/>
            <person name="Nagy L.G."/>
            <person name="Floudas D."/>
            <person name="Held B.W."/>
            <person name="Levasseur A."/>
            <person name="Lombard V."/>
            <person name="Morin E."/>
            <person name="Otillar R."/>
            <person name="Lindquist E.A."/>
            <person name="Sun H."/>
            <person name="LaButti K.M."/>
            <person name="Schmutz J."/>
            <person name="Jabbour D."/>
            <person name="Luo H."/>
            <person name="Baker S.E."/>
            <person name="Pisabarro A.G."/>
            <person name="Walton J.D."/>
            <person name="Blanchette R.A."/>
            <person name="Henrissat B."/>
            <person name="Martin F."/>
            <person name="Cullen D."/>
            <person name="Hibbett D.S."/>
            <person name="Grigoriev I.V."/>
        </authorList>
    </citation>
    <scope>NUCLEOTIDE SEQUENCE [LARGE SCALE GENOMIC DNA]</scope>
    <source>
        <strain evidence="3">CBS 339.88</strain>
    </source>
</reference>
<dbReference type="AlphaFoldDB" id="A0A067S4B7"/>
<gene>
    <name evidence="2" type="ORF">GALMADRAFT_1248591</name>
</gene>
<keyword evidence="1" id="KW-1133">Transmembrane helix</keyword>